<comment type="function">
    <text evidence="8">Phosphorylation of dTMP to form dTDP in both de novo and salvage pathways of dTTP synthesis.</text>
</comment>
<gene>
    <name evidence="8 10" type="primary">tmk</name>
    <name evidence="10" type="ORF">COY90_04745</name>
</gene>
<comment type="caution">
    <text evidence="8">Lacks conserved residue(s) required for the propagation of feature annotation.</text>
</comment>
<evidence type="ECO:0000256" key="4">
    <source>
        <dbReference type="ARBA" id="ARBA00022741"/>
    </source>
</evidence>
<keyword evidence="5 8" id="KW-0418">Kinase</keyword>
<evidence type="ECO:0000256" key="7">
    <source>
        <dbReference type="ARBA" id="ARBA00048743"/>
    </source>
</evidence>
<dbReference type="GO" id="GO:0005737">
    <property type="term" value="C:cytoplasm"/>
    <property type="evidence" value="ECO:0007669"/>
    <property type="project" value="TreeGrafter"/>
</dbReference>
<evidence type="ECO:0000256" key="8">
    <source>
        <dbReference type="HAMAP-Rule" id="MF_00165"/>
    </source>
</evidence>
<dbReference type="EC" id="2.7.4.9" evidence="8"/>
<dbReference type="GO" id="GO:0004798">
    <property type="term" value="F:dTMP kinase activity"/>
    <property type="evidence" value="ECO:0007669"/>
    <property type="project" value="UniProtKB-UniRule"/>
</dbReference>
<dbReference type="Proteomes" id="UP000230108">
    <property type="component" value="Unassembled WGS sequence"/>
</dbReference>
<evidence type="ECO:0000256" key="1">
    <source>
        <dbReference type="ARBA" id="ARBA00009776"/>
    </source>
</evidence>
<dbReference type="AlphaFoldDB" id="A0A2M7QCQ6"/>
<dbReference type="InterPro" id="IPR039430">
    <property type="entry name" value="Thymidylate_kin-like_dom"/>
</dbReference>
<organism evidence="10 11">
    <name type="scientific">Candidatus Roizmanbacteria bacterium CG_4_10_14_0_8_um_filter_39_9</name>
    <dbReference type="NCBI Taxonomy" id="1974829"/>
    <lineage>
        <taxon>Bacteria</taxon>
        <taxon>Candidatus Roizmaniibacteriota</taxon>
    </lineage>
</organism>
<evidence type="ECO:0000256" key="6">
    <source>
        <dbReference type="ARBA" id="ARBA00022840"/>
    </source>
</evidence>
<protein>
    <recommendedName>
        <fullName evidence="8">Thymidylate kinase</fullName>
        <ecNumber evidence="8">2.7.4.9</ecNumber>
    </recommendedName>
    <alternativeName>
        <fullName evidence="8">dTMP kinase</fullName>
    </alternativeName>
</protein>
<feature type="domain" description="Thymidylate kinase-like" evidence="9">
    <location>
        <begin position="5"/>
        <end position="180"/>
    </location>
</feature>
<evidence type="ECO:0000259" key="9">
    <source>
        <dbReference type="Pfam" id="PF02223"/>
    </source>
</evidence>
<dbReference type="InterPro" id="IPR027417">
    <property type="entry name" value="P-loop_NTPase"/>
</dbReference>
<dbReference type="EMBL" id="PFLF01000101">
    <property type="protein sequence ID" value="PIY68658.1"/>
    <property type="molecule type" value="Genomic_DNA"/>
</dbReference>
<dbReference type="NCBIfam" id="TIGR00041">
    <property type="entry name" value="DTMP_kinase"/>
    <property type="match status" value="1"/>
</dbReference>
<dbReference type="InterPro" id="IPR018094">
    <property type="entry name" value="Thymidylate_kinase"/>
</dbReference>
<evidence type="ECO:0000313" key="11">
    <source>
        <dbReference type="Proteomes" id="UP000230108"/>
    </source>
</evidence>
<accession>A0A2M7QCQ6</accession>
<dbReference type="GO" id="GO:0006233">
    <property type="term" value="P:dTDP biosynthetic process"/>
    <property type="evidence" value="ECO:0007669"/>
    <property type="project" value="InterPro"/>
</dbReference>
<evidence type="ECO:0000256" key="5">
    <source>
        <dbReference type="ARBA" id="ARBA00022777"/>
    </source>
</evidence>
<dbReference type="Pfam" id="PF02223">
    <property type="entry name" value="Thymidylate_kin"/>
    <property type="match status" value="1"/>
</dbReference>
<keyword evidence="3 8" id="KW-0545">Nucleotide biosynthesis</keyword>
<evidence type="ECO:0000256" key="3">
    <source>
        <dbReference type="ARBA" id="ARBA00022727"/>
    </source>
</evidence>
<dbReference type="GO" id="GO:0005524">
    <property type="term" value="F:ATP binding"/>
    <property type="evidence" value="ECO:0007669"/>
    <property type="project" value="UniProtKB-UniRule"/>
</dbReference>
<dbReference type="Gene3D" id="3.40.50.300">
    <property type="entry name" value="P-loop containing nucleotide triphosphate hydrolases"/>
    <property type="match status" value="1"/>
</dbReference>
<dbReference type="GO" id="GO:0006227">
    <property type="term" value="P:dUDP biosynthetic process"/>
    <property type="evidence" value="ECO:0007669"/>
    <property type="project" value="TreeGrafter"/>
</dbReference>
<reference evidence="11" key="1">
    <citation type="submission" date="2017-09" db="EMBL/GenBank/DDBJ databases">
        <title>Depth-based differentiation of microbial function through sediment-hosted aquifers and enrichment of novel symbionts in the deep terrestrial subsurface.</title>
        <authorList>
            <person name="Probst A.J."/>
            <person name="Ladd B."/>
            <person name="Jarett J.K."/>
            <person name="Geller-Mcgrath D.E."/>
            <person name="Sieber C.M.K."/>
            <person name="Emerson J.B."/>
            <person name="Anantharaman K."/>
            <person name="Thomas B.C."/>
            <person name="Malmstrom R."/>
            <person name="Stieglmeier M."/>
            <person name="Klingl A."/>
            <person name="Woyke T."/>
            <person name="Ryan C.M."/>
            <person name="Banfield J.F."/>
        </authorList>
    </citation>
    <scope>NUCLEOTIDE SEQUENCE [LARGE SCALE GENOMIC DNA]</scope>
</reference>
<comment type="similarity">
    <text evidence="1 8">Belongs to the thymidylate kinase family.</text>
</comment>
<name>A0A2M7QCQ6_9BACT</name>
<comment type="caution">
    <text evidence="10">The sequence shown here is derived from an EMBL/GenBank/DDBJ whole genome shotgun (WGS) entry which is preliminary data.</text>
</comment>
<evidence type="ECO:0000313" key="10">
    <source>
        <dbReference type="EMBL" id="PIY68658.1"/>
    </source>
</evidence>
<dbReference type="GO" id="GO:0006235">
    <property type="term" value="P:dTTP biosynthetic process"/>
    <property type="evidence" value="ECO:0007669"/>
    <property type="project" value="UniProtKB-UniRule"/>
</dbReference>
<sequence>MFIVIEGIDGAGCETQAVNLQKWLKKDGIDFSFIKYPNYEANVGKFIKEFLYNNKDLTPEMQFLLYSMQFLSDREFIKKERKNKVLIADRYFSTTLCFQTLEGVPLEKELTFAKDFGIEVPDMVFYLNVNPDLAISRKFGEQKEKNRREKDHLFIRKTYKQYEQLVKNQTWTKWVNIEGELDVDGVTGQIIQAIKKEL</sequence>
<dbReference type="PANTHER" id="PTHR10344:SF4">
    <property type="entry name" value="UMP-CMP KINASE 2, MITOCHONDRIAL"/>
    <property type="match status" value="1"/>
</dbReference>
<dbReference type="CDD" id="cd01672">
    <property type="entry name" value="TMPK"/>
    <property type="match status" value="1"/>
</dbReference>
<dbReference type="SUPFAM" id="SSF52540">
    <property type="entry name" value="P-loop containing nucleoside triphosphate hydrolases"/>
    <property type="match status" value="1"/>
</dbReference>
<dbReference type="HAMAP" id="MF_00165">
    <property type="entry name" value="Thymidylate_kinase"/>
    <property type="match status" value="1"/>
</dbReference>
<comment type="catalytic activity">
    <reaction evidence="7 8">
        <text>dTMP + ATP = dTDP + ADP</text>
        <dbReference type="Rhea" id="RHEA:13517"/>
        <dbReference type="ChEBI" id="CHEBI:30616"/>
        <dbReference type="ChEBI" id="CHEBI:58369"/>
        <dbReference type="ChEBI" id="CHEBI:63528"/>
        <dbReference type="ChEBI" id="CHEBI:456216"/>
        <dbReference type="EC" id="2.7.4.9"/>
    </reaction>
</comment>
<keyword evidence="2 8" id="KW-0808">Transferase</keyword>
<keyword evidence="6 8" id="KW-0067">ATP-binding</keyword>
<dbReference type="PANTHER" id="PTHR10344">
    <property type="entry name" value="THYMIDYLATE KINASE"/>
    <property type="match status" value="1"/>
</dbReference>
<proteinExistence type="inferred from homology"/>
<evidence type="ECO:0000256" key="2">
    <source>
        <dbReference type="ARBA" id="ARBA00022679"/>
    </source>
</evidence>
<keyword evidence="4 8" id="KW-0547">Nucleotide-binding</keyword>